<feature type="region of interest" description="Disordered" evidence="5">
    <location>
        <begin position="1"/>
        <end position="44"/>
    </location>
</feature>
<dbReference type="AlphaFoldDB" id="A0A9W8AS72"/>
<dbReference type="PROSITE" id="PS00518">
    <property type="entry name" value="ZF_RING_1"/>
    <property type="match status" value="1"/>
</dbReference>
<dbReference type="GO" id="GO:0008270">
    <property type="term" value="F:zinc ion binding"/>
    <property type="evidence" value="ECO:0007669"/>
    <property type="project" value="UniProtKB-KW"/>
</dbReference>
<feature type="compositionally biased region" description="Low complexity" evidence="5">
    <location>
        <begin position="306"/>
        <end position="320"/>
    </location>
</feature>
<evidence type="ECO:0000313" key="7">
    <source>
        <dbReference type="EMBL" id="KAJ1963378.1"/>
    </source>
</evidence>
<dbReference type="EMBL" id="JANBPY010000833">
    <property type="protein sequence ID" value="KAJ1963378.1"/>
    <property type="molecule type" value="Genomic_DNA"/>
</dbReference>
<feature type="region of interest" description="Disordered" evidence="5">
    <location>
        <begin position="124"/>
        <end position="291"/>
    </location>
</feature>
<feature type="region of interest" description="Disordered" evidence="5">
    <location>
        <begin position="306"/>
        <end position="367"/>
    </location>
</feature>
<dbReference type="SMART" id="SM00184">
    <property type="entry name" value="RING"/>
    <property type="match status" value="1"/>
</dbReference>
<feature type="compositionally biased region" description="Acidic residues" evidence="5">
    <location>
        <begin position="346"/>
        <end position="355"/>
    </location>
</feature>
<keyword evidence="3" id="KW-0862">Zinc</keyword>
<feature type="compositionally biased region" description="Basic and acidic residues" evidence="5">
    <location>
        <begin position="173"/>
        <end position="185"/>
    </location>
</feature>
<evidence type="ECO:0000256" key="4">
    <source>
        <dbReference type="PROSITE-ProRule" id="PRU00175"/>
    </source>
</evidence>
<dbReference type="OrthoDB" id="6270329at2759"/>
<dbReference type="PANTHER" id="PTHR23041">
    <property type="entry name" value="RING FINGER DOMAIN-CONTAINING"/>
    <property type="match status" value="1"/>
</dbReference>
<dbReference type="SUPFAM" id="SSF57850">
    <property type="entry name" value="RING/U-box"/>
    <property type="match status" value="1"/>
</dbReference>
<comment type="caution">
    <text evidence="7">The sequence shown here is derived from an EMBL/GenBank/DDBJ whole genome shotgun (WGS) entry which is preliminary data.</text>
</comment>
<organism evidence="7 8">
    <name type="scientific">Dispira parvispora</name>
    <dbReference type="NCBI Taxonomy" id="1520584"/>
    <lineage>
        <taxon>Eukaryota</taxon>
        <taxon>Fungi</taxon>
        <taxon>Fungi incertae sedis</taxon>
        <taxon>Zoopagomycota</taxon>
        <taxon>Kickxellomycotina</taxon>
        <taxon>Dimargaritomycetes</taxon>
        <taxon>Dimargaritales</taxon>
        <taxon>Dimargaritaceae</taxon>
        <taxon>Dispira</taxon>
    </lineage>
</organism>
<evidence type="ECO:0000313" key="8">
    <source>
        <dbReference type="Proteomes" id="UP001150925"/>
    </source>
</evidence>
<accession>A0A9W8AS72</accession>
<dbReference type="PANTHER" id="PTHR23041:SF78">
    <property type="entry name" value="E3 UBIQUITIN-PROTEIN LIGASE RNF4"/>
    <property type="match status" value="1"/>
</dbReference>
<evidence type="ECO:0000256" key="3">
    <source>
        <dbReference type="ARBA" id="ARBA00022833"/>
    </source>
</evidence>
<feature type="compositionally biased region" description="Low complexity" evidence="5">
    <location>
        <begin position="269"/>
        <end position="291"/>
    </location>
</feature>
<dbReference type="InterPro" id="IPR017907">
    <property type="entry name" value="Znf_RING_CS"/>
</dbReference>
<feature type="compositionally biased region" description="Polar residues" evidence="5">
    <location>
        <begin position="139"/>
        <end position="169"/>
    </location>
</feature>
<dbReference type="InterPro" id="IPR013083">
    <property type="entry name" value="Znf_RING/FYVE/PHD"/>
</dbReference>
<evidence type="ECO:0000256" key="2">
    <source>
        <dbReference type="ARBA" id="ARBA00022771"/>
    </source>
</evidence>
<gene>
    <name evidence="7" type="primary">RNF4</name>
    <name evidence="7" type="ORF">IWQ62_003237</name>
</gene>
<evidence type="ECO:0000259" key="6">
    <source>
        <dbReference type="PROSITE" id="PS50089"/>
    </source>
</evidence>
<keyword evidence="2 4" id="KW-0863">Zinc-finger</keyword>
<sequence length="367" mass="39118">MPKTRATHADQTPSTSKASGKRNRPSGTNLRSPRRKATDRPAIPNEIHIDHVALQGIPAIQCAICLEPPDPAASATCGHVFCEMCVLEAVRTLHTCPVCRTHITRKSIHVLQFPVTLVRATNTSTTDANPVSESGVDETGTTLAGQSTSSLTTNGSEKPETKSSQQKQMDLQDFFKRPTVEDTRHSTHTAVAVDITPTTISSQGDTTRPAATLTPSNSQQSPLIPNTTSTAPDAPLTANQDSRTGKLPLVNQRSRSGSPAVLPDRPHISILTNTDSSSSLSTLSSWHSQMSPSQVPSVLSITSNSAANSISPSLDSSKSDASADEGLSLIDSSEYDDDASQANIEEGSDFSDDGDFIPPIDKRMRRR</sequence>
<dbReference type="InterPro" id="IPR001841">
    <property type="entry name" value="Znf_RING"/>
</dbReference>
<feature type="domain" description="RING-type" evidence="6">
    <location>
        <begin position="62"/>
        <end position="100"/>
    </location>
</feature>
<reference evidence="7" key="1">
    <citation type="submission" date="2022-07" db="EMBL/GenBank/DDBJ databases">
        <title>Phylogenomic reconstructions and comparative analyses of Kickxellomycotina fungi.</title>
        <authorList>
            <person name="Reynolds N.K."/>
            <person name="Stajich J.E."/>
            <person name="Barry K."/>
            <person name="Grigoriev I.V."/>
            <person name="Crous P."/>
            <person name="Smith M.E."/>
        </authorList>
    </citation>
    <scope>NUCLEOTIDE SEQUENCE</scope>
    <source>
        <strain evidence="7">RSA 1196</strain>
    </source>
</reference>
<name>A0A9W8AS72_9FUNG</name>
<evidence type="ECO:0000256" key="5">
    <source>
        <dbReference type="SAM" id="MobiDB-lite"/>
    </source>
</evidence>
<feature type="compositionally biased region" description="Polar residues" evidence="5">
    <location>
        <begin position="213"/>
        <end position="242"/>
    </location>
</feature>
<dbReference type="InterPro" id="IPR047134">
    <property type="entry name" value="RNF4"/>
</dbReference>
<proteinExistence type="predicted"/>
<dbReference type="PROSITE" id="PS50089">
    <property type="entry name" value="ZF_RING_2"/>
    <property type="match status" value="1"/>
</dbReference>
<feature type="compositionally biased region" description="Polar residues" evidence="5">
    <location>
        <begin position="9"/>
        <end position="18"/>
    </location>
</feature>
<dbReference type="Gene3D" id="3.30.40.10">
    <property type="entry name" value="Zinc/RING finger domain, C3HC4 (zinc finger)"/>
    <property type="match status" value="1"/>
</dbReference>
<evidence type="ECO:0000256" key="1">
    <source>
        <dbReference type="ARBA" id="ARBA00022723"/>
    </source>
</evidence>
<keyword evidence="1" id="KW-0479">Metal-binding</keyword>
<dbReference type="Proteomes" id="UP001150925">
    <property type="component" value="Unassembled WGS sequence"/>
</dbReference>
<dbReference type="Pfam" id="PF13639">
    <property type="entry name" value="zf-RING_2"/>
    <property type="match status" value="1"/>
</dbReference>
<feature type="compositionally biased region" description="Polar residues" evidence="5">
    <location>
        <begin position="196"/>
        <end position="206"/>
    </location>
</feature>
<protein>
    <submittedName>
        <fullName evidence="7">E3 ubiquitin-protein ligase rnf4</fullName>
    </submittedName>
</protein>
<keyword evidence="8" id="KW-1185">Reference proteome</keyword>